<evidence type="ECO:0000313" key="2">
    <source>
        <dbReference type="WBParaSite" id="JU765_v2.g14470.t1"/>
    </source>
</evidence>
<dbReference type="WBParaSite" id="JU765_v2.g14470.t1">
    <property type="protein sequence ID" value="JU765_v2.g14470.t1"/>
    <property type="gene ID" value="JU765_v2.g14470"/>
</dbReference>
<reference evidence="2" key="1">
    <citation type="submission" date="2022-11" db="UniProtKB">
        <authorList>
            <consortium name="WormBaseParasite"/>
        </authorList>
    </citation>
    <scope>IDENTIFICATION</scope>
</reference>
<protein>
    <submittedName>
        <fullName evidence="2">Phospholipase B-like</fullName>
    </submittedName>
</protein>
<dbReference type="Proteomes" id="UP000887576">
    <property type="component" value="Unplaced"/>
</dbReference>
<sequence length="671" mass="77341">MRSNLLLLFVLAFSCVNGFYDSEESSEELKIKRKLLLGGRHSKLPYNYYKTVLDKKQEGTEKFYTYKSVCFIDNKFKVLDGFDCRNQIAVGRFRNAINSTGWSYLEIETKPEFNPDLQAYAAGVLEGFLSRKVIDLHISNTFAEYCKGFTKYCERLNKYLAENLDYIKSRIEKAPKDDPYWQSIRRSFLQLTGVWNAFNNKTSFDNIEISYEIHPIMMININGELYDLEKKFNKTKDPINSEEGSKCSGFVKVTPDNADLLISQVTMSGFQNLLRVLKLYKFGYDQRMFPGHTTTFASYPGMLYSSDDFALMSSDPINSEEGSKCSGFVKVTPDNADLLISQVTMSGFQNLLRVLKLYKFGYDQRMFPGHTTTFASYPGMLYSSDDFALMSSGLAAIETTISVWNNDLFDKVQAKGQLHCWVRAIAANQLARTGREWCQIFRRHNSGTYNNQWVVLDYKMFQPYRKLPDYGLLYVLEQLPGLVVYKDVTSYLVENRYYASYNIPFFKKTTEVSGFEKKAKEFYWFSWSDCPRAKIFKRDHEKVVDLETLKGLMRYNDYQHEPFSRCNCTPPYTAEAAISARGDLNPANGTYPLPGMGHVNHGALDYKGTNYALFKQLRFRALSSPAYDNVPPFQWSKTDLASTVKHNGHPDLWNFESIQTAWETSNIRVDL</sequence>
<proteinExistence type="predicted"/>
<name>A0AC34QA42_9BILA</name>
<accession>A0AC34QA42</accession>
<evidence type="ECO:0000313" key="1">
    <source>
        <dbReference type="Proteomes" id="UP000887576"/>
    </source>
</evidence>
<organism evidence="1 2">
    <name type="scientific">Panagrolaimus sp. JU765</name>
    <dbReference type="NCBI Taxonomy" id="591449"/>
    <lineage>
        <taxon>Eukaryota</taxon>
        <taxon>Metazoa</taxon>
        <taxon>Ecdysozoa</taxon>
        <taxon>Nematoda</taxon>
        <taxon>Chromadorea</taxon>
        <taxon>Rhabditida</taxon>
        <taxon>Tylenchina</taxon>
        <taxon>Panagrolaimomorpha</taxon>
        <taxon>Panagrolaimoidea</taxon>
        <taxon>Panagrolaimidae</taxon>
        <taxon>Panagrolaimus</taxon>
    </lineage>
</organism>